<accession>T1HAD9</accession>
<dbReference type="AlphaFoldDB" id="T1HAD9"/>
<reference evidence="1" key="1">
    <citation type="submission" date="2015-05" db="UniProtKB">
        <authorList>
            <consortium name="EnsemblMetazoa"/>
        </authorList>
    </citation>
    <scope>IDENTIFICATION</scope>
</reference>
<dbReference type="EMBL" id="ACPB03014847">
    <property type="status" value="NOT_ANNOTATED_CDS"/>
    <property type="molecule type" value="Genomic_DNA"/>
</dbReference>
<proteinExistence type="predicted"/>
<dbReference type="VEuPathDB" id="VectorBase:RPRC000994"/>
<dbReference type="InParanoid" id="T1HAD9"/>
<sequence>MADPGFPGQHTTTTTVTTSNTNVQTNIRYDPSYIKTIPGMLKCAQIFFGYINTVIYGYDCYLKYKSIQNGEIAQGERFRLEDPKKIVEKTVYVIVRNFVKNGWFLQVELQRAGGTNLFWLRNRIPNTVSYLRNYGDRT</sequence>
<evidence type="ECO:0000313" key="2">
    <source>
        <dbReference type="Proteomes" id="UP000015103"/>
    </source>
</evidence>
<protein>
    <submittedName>
        <fullName evidence="1">Uncharacterized protein</fullName>
    </submittedName>
</protein>
<dbReference type="EnsemblMetazoa" id="RPRC000994-RA">
    <property type="protein sequence ID" value="RPRC000994-PA"/>
    <property type="gene ID" value="RPRC000994"/>
</dbReference>
<dbReference type="Proteomes" id="UP000015103">
    <property type="component" value="Unassembled WGS sequence"/>
</dbReference>
<evidence type="ECO:0000313" key="1">
    <source>
        <dbReference type="EnsemblMetazoa" id="RPRC000994-PA"/>
    </source>
</evidence>
<name>T1HAD9_RHOPR</name>
<organism evidence="1 2">
    <name type="scientific">Rhodnius prolixus</name>
    <name type="common">Triatomid bug</name>
    <dbReference type="NCBI Taxonomy" id="13249"/>
    <lineage>
        <taxon>Eukaryota</taxon>
        <taxon>Metazoa</taxon>
        <taxon>Ecdysozoa</taxon>
        <taxon>Arthropoda</taxon>
        <taxon>Hexapoda</taxon>
        <taxon>Insecta</taxon>
        <taxon>Pterygota</taxon>
        <taxon>Neoptera</taxon>
        <taxon>Paraneoptera</taxon>
        <taxon>Hemiptera</taxon>
        <taxon>Heteroptera</taxon>
        <taxon>Panheteroptera</taxon>
        <taxon>Cimicomorpha</taxon>
        <taxon>Reduviidae</taxon>
        <taxon>Triatominae</taxon>
        <taxon>Rhodnius</taxon>
    </lineage>
</organism>
<dbReference type="HOGENOM" id="CLU_1857744_0_0_1"/>
<dbReference type="EMBL" id="ACPB03014846">
    <property type="status" value="NOT_ANNOTATED_CDS"/>
    <property type="molecule type" value="Genomic_DNA"/>
</dbReference>
<keyword evidence="2" id="KW-1185">Reference proteome</keyword>
<dbReference type="STRING" id="13249.T1HAD9"/>